<dbReference type="Gene3D" id="2.60.120.260">
    <property type="entry name" value="Galactose-binding domain-like"/>
    <property type="match status" value="1"/>
</dbReference>
<name>G4T4Y6_SERID</name>
<keyword evidence="2" id="KW-0472">Membrane</keyword>
<keyword evidence="2" id="KW-1133">Transmembrane helix</keyword>
<evidence type="ECO:0000256" key="3">
    <source>
        <dbReference type="SAM" id="SignalP"/>
    </source>
</evidence>
<gene>
    <name evidence="4" type="ORF">PIIN_00107</name>
</gene>
<dbReference type="InParanoid" id="G4T4Y6"/>
<sequence>MKRVVLLTACVGACSARAIGERIQYDTTSAQIDAPSRFFLSSDFFTTPSSLHTPGLSTDNSLVSPTHSTIRSTGRWWPGPCGGILANESGSSLTLEFNGTAITLYTNGGSYKVSLDDREVVVLPDSPEREDCTPDASFTVDNLSPSVHRMVISSISNFELVGLRLAPVGSGVPSGHPPDPQSVPLPPPTSSRPPSSPSHHGQSANHLTSPVVFFDYSTADLPLVGFAALFLMAAYQSRRRHLQRIDRGKDMDAK</sequence>
<feature type="region of interest" description="Disordered" evidence="1">
    <location>
        <begin position="170"/>
        <end position="204"/>
    </location>
</feature>
<keyword evidence="5" id="KW-1185">Reference proteome</keyword>
<feature type="chain" id="PRO_5003468178" evidence="3">
    <location>
        <begin position="17"/>
        <end position="254"/>
    </location>
</feature>
<accession>G4T4Y6</accession>
<keyword evidence="2" id="KW-0812">Transmembrane</keyword>
<proteinExistence type="predicted"/>
<evidence type="ECO:0000256" key="1">
    <source>
        <dbReference type="SAM" id="MobiDB-lite"/>
    </source>
</evidence>
<evidence type="ECO:0000313" key="5">
    <source>
        <dbReference type="Proteomes" id="UP000007148"/>
    </source>
</evidence>
<evidence type="ECO:0000313" key="4">
    <source>
        <dbReference type="EMBL" id="CCA66421.1"/>
    </source>
</evidence>
<feature type="compositionally biased region" description="Pro residues" evidence="1">
    <location>
        <begin position="175"/>
        <end position="196"/>
    </location>
</feature>
<dbReference type="EMBL" id="CAFZ01000001">
    <property type="protein sequence ID" value="CCA66421.1"/>
    <property type="molecule type" value="Genomic_DNA"/>
</dbReference>
<organism evidence="4 5">
    <name type="scientific">Serendipita indica (strain DSM 11827)</name>
    <name type="common">Root endophyte fungus</name>
    <name type="synonym">Piriformospora indica</name>
    <dbReference type="NCBI Taxonomy" id="1109443"/>
    <lineage>
        <taxon>Eukaryota</taxon>
        <taxon>Fungi</taxon>
        <taxon>Dikarya</taxon>
        <taxon>Basidiomycota</taxon>
        <taxon>Agaricomycotina</taxon>
        <taxon>Agaricomycetes</taxon>
        <taxon>Sebacinales</taxon>
        <taxon>Serendipitaceae</taxon>
        <taxon>Serendipita</taxon>
    </lineage>
</organism>
<comment type="caution">
    <text evidence="4">The sequence shown here is derived from an EMBL/GenBank/DDBJ whole genome shotgun (WGS) entry which is preliminary data.</text>
</comment>
<feature type="signal peptide" evidence="3">
    <location>
        <begin position="1"/>
        <end position="16"/>
    </location>
</feature>
<dbReference type="AlphaFoldDB" id="G4T4Y6"/>
<evidence type="ECO:0000256" key="2">
    <source>
        <dbReference type="SAM" id="Phobius"/>
    </source>
</evidence>
<dbReference type="Proteomes" id="UP000007148">
    <property type="component" value="Unassembled WGS sequence"/>
</dbReference>
<keyword evidence="3" id="KW-0732">Signal</keyword>
<reference evidence="4 5" key="1">
    <citation type="journal article" date="2011" name="PLoS Pathog.">
        <title>Endophytic Life Strategies Decoded by Genome and Transcriptome Analyses of the Mutualistic Root Symbiont Piriformospora indica.</title>
        <authorList>
            <person name="Zuccaro A."/>
            <person name="Lahrmann U."/>
            <person name="Guldener U."/>
            <person name="Langen G."/>
            <person name="Pfiffi S."/>
            <person name="Biedenkopf D."/>
            <person name="Wong P."/>
            <person name="Samans B."/>
            <person name="Grimm C."/>
            <person name="Basiewicz M."/>
            <person name="Murat C."/>
            <person name="Martin F."/>
            <person name="Kogel K.H."/>
        </authorList>
    </citation>
    <scope>NUCLEOTIDE SEQUENCE [LARGE SCALE GENOMIC DNA]</scope>
    <source>
        <strain evidence="4 5">DSM 11827</strain>
    </source>
</reference>
<protein>
    <submittedName>
        <fullName evidence="4">Uncharacterized protein</fullName>
    </submittedName>
</protein>
<feature type="transmembrane region" description="Helical" evidence="2">
    <location>
        <begin position="213"/>
        <end position="235"/>
    </location>
</feature>
<dbReference type="HOGENOM" id="CLU_1094646_0_0_1"/>